<sequence length="1322" mass="149319">MNEVTLPPTPNWYLSNICACSFDGTVAWGARNVIIIAKPNAGEKTLQYSIIKNAYKQRVTCVAFTPPFEEVNPHLLASTADENVIKVWDAQTLSTVYTYTLEAGKHAIGIDWSRKEYALYAAISDGSILLWNMHFDTVITISLGKVSPTCISACPHDPHLVAVGSKSGLVFILNFQGKGKIVYKLRGHDIDIVNLSWCPSETNVFNENLNKDSLLASAGKDRSIYIWRAGGDGRYEMVIPLPVAPLDSQQHRSKLNASVGNWIVVDWIEPKLLLASSFWGELIAWDLSTITKGKPAVKLIHAYHNRGLFCIAHVPNAQDSSVQNWRLRERHVIWTVAQDRRVICCGIKETNVEIVYDIFTQTGFVYCIAACPLDTSRVAFGVGDAMLRLWNLSADHSTSFDITMLWQKIKGKIRTISWHPEKENLLAYATEEGRVGVFNTNSNKLPVLYRQYHRGIVYTIHWGPSPESGEYVLYSCGEGELVYYEKPSQEPKSLLKKDCTEFSWKPDFSCLAVGFEDGTISFFNRKFEIQGYAKIASRMIYSLVWHPESTATDLTLSPLRNYLAVSSKSSPAIILDLTDFIDHLTKVEDSSDGSEENREPYKVNQVVTTLARESGRSSVCLAWSPYISGYLVSGSYDWTAQVWNVQTEELIAIYTGHIGPVVCCMWSPLNPDFIITGSADSTLRIWKIADNAPNNELPKNTTKKKQIKAKNKIADTTAVQNDLTELTDGVSECSISNVSPIVQKKPVTKDVKNKKSERPSYFTKNIKAVNDKTVFLNPLLNVVKSMKDESFDAEKIQKDTSCDTMSVLFLTDENLMSFLTQERTTHAAKNNHNLVTEMDLWCDNLKLNLDEAVKEKRLNDFLVSLSASLSVKTWKDMCQQYAYQLIAEGNPCKAVSYLLCIHKTYEAIEVFQDANLYKEAYVLARSKLESDDPVLTDILKNWATYSVNSGDFEQAALVYAKLGELSDVVKYLARRKDATMLITAAEIAVLCDDNTLGESLAEQAMIMTLKSENHELARNIIIKFPRFKYYEVYFLAIEELCKTMDRTITPDMVLTWLNGKSEYDLLGTLETRCGECNSYYEYLYENRSHYTAINEEKKLGLVLCNDLALVVASKNEKERLKHILKTLHTITEFEKGCTHTFGNVGEKLNLSMEFIIKLSPKSLMDETGIYKKNDYSVSVSLRAYLCYILLNWLLYNIDDDAVIDNLQTYVSVIEDLLEDTINKETIEYCMITNNVQAKEKTVASAICKIQEEKGTDENVESLMEDLNALKARKEEITKKLVCVPHPMMVYGQLNELCSKIPDEILRNKFAESLSNTWKKATT</sequence>
<evidence type="ECO:0000259" key="7">
    <source>
        <dbReference type="Pfam" id="PF23775"/>
    </source>
</evidence>
<evidence type="ECO:0000256" key="3">
    <source>
        <dbReference type="PROSITE-ProRule" id="PRU00221"/>
    </source>
</evidence>
<keyword evidence="2" id="KW-0677">Repeat</keyword>
<evidence type="ECO:0000256" key="4">
    <source>
        <dbReference type="SAM" id="Coils"/>
    </source>
</evidence>
<feature type="repeat" description="WD" evidence="3">
    <location>
        <begin position="52"/>
        <end position="98"/>
    </location>
</feature>
<keyword evidence="1 3" id="KW-0853">WD repeat</keyword>
<feature type="repeat" description="WD" evidence="3">
    <location>
        <begin position="621"/>
        <end position="653"/>
    </location>
</feature>
<dbReference type="InterPro" id="IPR011047">
    <property type="entry name" value="Quinoprotein_ADH-like_sf"/>
</dbReference>
<evidence type="ECO:0000259" key="5">
    <source>
        <dbReference type="Pfam" id="PF23770"/>
    </source>
</evidence>
<dbReference type="GeneID" id="108624343"/>
<evidence type="ECO:0000259" key="6">
    <source>
        <dbReference type="Pfam" id="PF23774"/>
    </source>
</evidence>
<dbReference type="InterPro" id="IPR052640">
    <property type="entry name" value="Gemin-5"/>
</dbReference>
<gene>
    <name evidence="9" type="primary">LOC108624343</name>
</gene>
<dbReference type="InterPro" id="IPR056432">
    <property type="entry name" value="Beta-prop_GEMI5_1st"/>
</dbReference>
<keyword evidence="4" id="KW-0175">Coiled coil</keyword>
<dbReference type="InterPro" id="IPR019775">
    <property type="entry name" value="WD40_repeat_CS"/>
</dbReference>
<dbReference type="GO" id="GO:0000387">
    <property type="term" value="P:spliceosomal snRNP assembly"/>
    <property type="evidence" value="ECO:0007669"/>
    <property type="project" value="TreeGrafter"/>
</dbReference>
<reference evidence="9" key="1">
    <citation type="submission" date="2025-08" db="UniProtKB">
        <authorList>
            <consortium name="RefSeq"/>
        </authorList>
    </citation>
    <scope>IDENTIFICATION</scope>
    <source>
        <tissue evidence="9">Whole body</tissue>
    </source>
</reference>
<dbReference type="PROSITE" id="PS50294">
    <property type="entry name" value="WD_REPEATS_REGION"/>
    <property type="match status" value="1"/>
</dbReference>
<dbReference type="Pfam" id="PF23775">
    <property type="entry name" value="Beta-prop_RIG_2nd"/>
    <property type="match status" value="1"/>
</dbReference>
<protein>
    <submittedName>
        <fullName evidence="9">Gem-associated protein 5</fullName>
    </submittedName>
</protein>
<dbReference type="GO" id="GO:0032797">
    <property type="term" value="C:SMN complex"/>
    <property type="evidence" value="ECO:0007669"/>
    <property type="project" value="TreeGrafter"/>
</dbReference>
<dbReference type="RefSeq" id="XP_017879066.1">
    <property type="nucleotide sequence ID" value="XM_018023577.2"/>
</dbReference>
<dbReference type="InterPro" id="IPR001680">
    <property type="entry name" value="WD40_rpt"/>
</dbReference>
<dbReference type="InterPro" id="IPR015943">
    <property type="entry name" value="WD40/YVTN_repeat-like_dom_sf"/>
</dbReference>
<accession>A0AAJ7IXP4</accession>
<dbReference type="PROSITE" id="PS50082">
    <property type="entry name" value="WD_REPEATS_2"/>
    <property type="match status" value="3"/>
</dbReference>
<feature type="repeat" description="WD" evidence="3">
    <location>
        <begin position="654"/>
        <end position="696"/>
    </location>
</feature>
<dbReference type="GO" id="GO:0003730">
    <property type="term" value="F:mRNA 3'-UTR binding"/>
    <property type="evidence" value="ECO:0007669"/>
    <property type="project" value="TreeGrafter"/>
</dbReference>
<dbReference type="Gene3D" id="2.130.10.10">
    <property type="entry name" value="YVTN repeat-like/Quinoprotein amine dehydrogenase"/>
    <property type="match status" value="2"/>
</dbReference>
<dbReference type="Proteomes" id="UP000694925">
    <property type="component" value="Unplaced"/>
</dbReference>
<feature type="domain" description="Gem-associated protein 5 second beta-propeller" evidence="7">
    <location>
        <begin position="372"/>
        <end position="678"/>
    </location>
</feature>
<dbReference type="CTD" id="37335"/>
<dbReference type="InterPro" id="IPR056421">
    <property type="entry name" value="TPR_GEMI5"/>
</dbReference>
<organism evidence="8 9">
    <name type="scientific">Ceratina calcarata</name>
    <dbReference type="NCBI Taxonomy" id="156304"/>
    <lineage>
        <taxon>Eukaryota</taxon>
        <taxon>Metazoa</taxon>
        <taxon>Ecdysozoa</taxon>
        <taxon>Arthropoda</taxon>
        <taxon>Hexapoda</taxon>
        <taxon>Insecta</taxon>
        <taxon>Pterygota</taxon>
        <taxon>Neoptera</taxon>
        <taxon>Endopterygota</taxon>
        <taxon>Hymenoptera</taxon>
        <taxon>Apocrita</taxon>
        <taxon>Aculeata</taxon>
        <taxon>Apoidea</taxon>
        <taxon>Anthophila</taxon>
        <taxon>Apidae</taxon>
        <taxon>Ceratina</taxon>
        <taxon>Zadontomerus</taxon>
    </lineage>
</organism>
<dbReference type="PANTHER" id="PTHR46362:SF1">
    <property type="entry name" value="GEM-ASSOCIATED PROTEIN 5"/>
    <property type="match status" value="1"/>
</dbReference>
<feature type="domain" description="Gem-associated protein 5 first beta-propeller" evidence="5">
    <location>
        <begin position="147"/>
        <end position="202"/>
    </location>
</feature>
<evidence type="ECO:0000256" key="1">
    <source>
        <dbReference type="ARBA" id="ARBA00022574"/>
    </source>
</evidence>
<dbReference type="InterPro" id="IPR036322">
    <property type="entry name" value="WD40_repeat_dom_sf"/>
</dbReference>
<dbReference type="SMART" id="SM00320">
    <property type="entry name" value="WD40"/>
    <property type="match status" value="10"/>
</dbReference>
<evidence type="ECO:0000313" key="8">
    <source>
        <dbReference type="Proteomes" id="UP000694925"/>
    </source>
</evidence>
<dbReference type="KEGG" id="ccal:108624343"/>
<dbReference type="PANTHER" id="PTHR46362">
    <property type="entry name" value="GEM-ASSOCIATED PROTEIN 5"/>
    <property type="match status" value="1"/>
</dbReference>
<dbReference type="GO" id="GO:0005634">
    <property type="term" value="C:nucleus"/>
    <property type="evidence" value="ECO:0007669"/>
    <property type="project" value="TreeGrafter"/>
</dbReference>
<feature type="domain" description="Gem-associated protein 5 TPR" evidence="6">
    <location>
        <begin position="808"/>
        <end position="1013"/>
    </location>
</feature>
<dbReference type="PROSITE" id="PS00678">
    <property type="entry name" value="WD_REPEATS_1"/>
    <property type="match status" value="1"/>
</dbReference>
<dbReference type="SUPFAM" id="SSF50978">
    <property type="entry name" value="WD40 repeat-like"/>
    <property type="match status" value="1"/>
</dbReference>
<dbReference type="Pfam" id="PF23774">
    <property type="entry name" value="TPR_GEMI5"/>
    <property type="match status" value="1"/>
</dbReference>
<evidence type="ECO:0000313" key="9">
    <source>
        <dbReference type="RefSeq" id="XP_017879066.1"/>
    </source>
</evidence>
<name>A0AAJ7IXP4_9HYME</name>
<keyword evidence="8" id="KW-1185">Reference proteome</keyword>
<dbReference type="Pfam" id="PF23770">
    <property type="entry name" value="Beta-prop_RIG_1st"/>
    <property type="match status" value="1"/>
</dbReference>
<evidence type="ECO:0000256" key="2">
    <source>
        <dbReference type="ARBA" id="ARBA00022737"/>
    </source>
</evidence>
<dbReference type="InterPro" id="IPR056424">
    <property type="entry name" value="Beta-prop_GEMI5_2nd"/>
</dbReference>
<proteinExistence type="predicted"/>
<feature type="coiled-coil region" evidence="4">
    <location>
        <begin position="1252"/>
        <end position="1279"/>
    </location>
</feature>
<dbReference type="SUPFAM" id="SSF50998">
    <property type="entry name" value="Quinoprotein alcohol dehydrogenase-like"/>
    <property type="match status" value="1"/>
</dbReference>